<evidence type="ECO:0000313" key="6">
    <source>
        <dbReference type="EMBL" id="KDN28949.1"/>
    </source>
</evidence>
<organism evidence="6 7">
    <name type="scientific">Vibrio fortis</name>
    <dbReference type="NCBI Taxonomy" id="212667"/>
    <lineage>
        <taxon>Bacteria</taxon>
        <taxon>Pseudomonadati</taxon>
        <taxon>Pseudomonadota</taxon>
        <taxon>Gammaproteobacteria</taxon>
        <taxon>Vibrionales</taxon>
        <taxon>Vibrionaceae</taxon>
        <taxon>Vibrio</taxon>
    </lineage>
</organism>
<keyword evidence="3" id="KW-0238">DNA-binding</keyword>
<evidence type="ECO:0000256" key="1">
    <source>
        <dbReference type="ARBA" id="ARBA00009437"/>
    </source>
</evidence>
<proteinExistence type="inferred from homology"/>
<dbReference type="PANTHER" id="PTHR30537">
    <property type="entry name" value="HTH-TYPE TRANSCRIPTIONAL REGULATOR"/>
    <property type="match status" value="1"/>
</dbReference>
<dbReference type="FunFam" id="1.10.10.10:FF:000001">
    <property type="entry name" value="LysR family transcriptional regulator"/>
    <property type="match status" value="1"/>
</dbReference>
<comment type="similarity">
    <text evidence="1">Belongs to the LysR transcriptional regulatory family.</text>
</comment>
<dbReference type="EMBL" id="JFFR01000013">
    <property type="protein sequence ID" value="KDN28949.1"/>
    <property type="molecule type" value="Genomic_DNA"/>
</dbReference>
<evidence type="ECO:0000256" key="2">
    <source>
        <dbReference type="ARBA" id="ARBA00023015"/>
    </source>
</evidence>
<dbReference type="SUPFAM" id="SSF46785">
    <property type="entry name" value="Winged helix' DNA-binding domain"/>
    <property type="match status" value="1"/>
</dbReference>
<dbReference type="SUPFAM" id="SSF53850">
    <property type="entry name" value="Periplasmic binding protein-like II"/>
    <property type="match status" value="1"/>
</dbReference>
<keyword evidence="4" id="KW-0804">Transcription</keyword>
<dbReference type="OrthoDB" id="9786526at2"/>
<dbReference type="GO" id="GO:0043565">
    <property type="term" value="F:sequence-specific DNA binding"/>
    <property type="evidence" value="ECO:0007669"/>
    <property type="project" value="TreeGrafter"/>
</dbReference>
<dbReference type="RefSeq" id="WP_032550823.1">
    <property type="nucleotide sequence ID" value="NZ_JFFR01000013.1"/>
</dbReference>
<gene>
    <name evidence="6" type="ORF">VFDL14_22845</name>
</gene>
<dbReference type="Pfam" id="PF03466">
    <property type="entry name" value="LysR_substrate"/>
    <property type="match status" value="1"/>
</dbReference>
<dbReference type="InterPro" id="IPR058163">
    <property type="entry name" value="LysR-type_TF_proteobact-type"/>
</dbReference>
<name>A0A066UXL8_9VIBR</name>
<dbReference type="Proteomes" id="UP000027219">
    <property type="component" value="Unassembled WGS sequence"/>
</dbReference>
<keyword evidence="2" id="KW-0805">Transcription regulation</keyword>
<accession>A0A066UXL8</accession>
<dbReference type="STRING" id="212667.VFDL14_22845"/>
<protein>
    <submittedName>
        <fullName evidence="6">LysR family transcriptional regulator</fullName>
    </submittedName>
</protein>
<dbReference type="PROSITE" id="PS50931">
    <property type="entry name" value="HTH_LYSR"/>
    <property type="match status" value="1"/>
</dbReference>
<dbReference type="GO" id="GO:0003700">
    <property type="term" value="F:DNA-binding transcription factor activity"/>
    <property type="evidence" value="ECO:0007669"/>
    <property type="project" value="InterPro"/>
</dbReference>
<feature type="domain" description="HTH lysR-type" evidence="5">
    <location>
        <begin position="1"/>
        <end position="59"/>
    </location>
</feature>
<evidence type="ECO:0000259" key="5">
    <source>
        <dbReference type="PROSITE" id="PS50931"/>
    </source>
</evidence>
<evidence type="ECO:0000256" key="3">
    <source>
        <dbReference type="ARBA" id="ARBA00023125"/>
    </source>
</evidence>
<keyword evidence="7" id="KW-1185">Reference proteome</keyword>
<dbReference type="Gene3D" id="3.40.190.290">
    <property type="match status" value="1"/>
</dbReference>
<dbReference type="CDD" id="cd08422">
    <property type="entry name" value="PBP2_CrgA_like"/>
    <property type="match status" value="1"/>
</dbReference>
<comment type="caution">
    <text evidence="6">The sequence shown here is derived from an EMBL/GenBank/DDBJ whole genome shotgun (WGS) entry which is preliminary data.</text>
</comment>
<dbReference type="AlphaFoldDB" id="A0A066UXL8"/>
<dbReference type="InterPro" id="IPR036388">
    <property type="entry name" value="WH-like_DNA-bd_sf"/>
</dbReference>
<dbReference type="InterPro" id="IPR005119">
    <property type="entry name" value="LysR_subst-bd"/>
</dbReference>
<dbReference type="InterPro" id="IPR036390">
    <property type="entry name" value="WH_DNA-bd_sf"/>
</dbReference>
<reference evidence="6 7" key="1">
    <citation type="submission" date="2014-02" db="EMBL/GenBank/DDBJ databases">
        <title>Vibrio fortis Dalian14 Genome Sequencing.</title>
        <authorList>
            <person name="Wang Y."/>
            <person name="Song L."/>
            <person name="Liu G."/>
            <person name="Ding J."/>
        </authorList>
    </citation>
    <scope>NUCLEOTIDE SEQUENCE [LARGE SCALE GENOMIC DNA]</scope>
    <source>
        <strain evidence="6 7">Dalian14</strain>
    </source>
</reference>
<evidence type="ECO:0000313" key="7">
    <source>
        <dbReference type="Proteomes" id="UP000027219"/>
    </source>
</evidence>
<evidence type="ECO:0000256" key="4">
    <source>
        <dbReference type="ARBA" id="ARBA00023163"/>
    </source>
</evidence>
<dbReference type="FunFam" id="3.40.190.290:FF:000001">
    <property type="entry name" value="Transcriptional regulator, LysR family"/>
    <property type="match status" value="1"/>
</dbReference>
<dbReference type="PANTHER" id="PTHR30537:SF35">
    <property type="entry name" value="TRANSCRIPTIONAL REGULATORY PROTEIN"/>
    <property type="match status" value="1"/>
</dbReference>
<dbReference type="GO" id="GO:0006351">
    <property type="term" value="P:DNA-templated transcription"/>
    <property type="evidence" value="ECO:0007669"/>
    <property type="project" value="TreeGrafter"/>
</dbReference>
<dbReference type="InterPro" id="IPR000847">
    <property type="entry name" value="LysR_HTH_N"/>
</dbReference>
<sequence length="295" mass="32744">MDRLTAAKVFVDVAATGSFTATADRLDMSRPMVTRYIETMEAWLNTRLLHRTTRKVSLTTAGQTCLEEVKQWLDQAESLSELADNSGELSGTVRLATSMSFGYSQLVPAIQEFMAENPNVKIDIDLHDSVTDLTESQIDLAVRIASTPDPSLIGKPISICESVVVASPEYLNRNSAISKPSDLTGHTCLGYKNFQQHIWHLTKDNTQQSVEVKCNLTANEATALLQAALHGAGIAIQPFYLVNQYIKGGQLQQVLPDWKPNDLTIYVLYSSRKYMSPTVRALIDHLSGYFSEARW</sequence>
<dbReference type="Pfam" id="PF00126">
    <property type="entry name" value="HTH_1"/>
    <property type="match status" value="1"/>
</dbReference>
<dbReference type="Gene3D" id="1.10.10.10">
    <property type="entry name" value="Winged helix-like DNA-binding domain superfamily/Winged helix DNA-binding domain"/>
    <property type="match status" value="1"/>
</dbReference>